<dbReference type="EMBL" id="LOPV01000192">
    <property type="protein sequence ID" value="KTG27115.1"/>
    <property type="molecule type" value="Genomic_DNA"/>
</dbReference>
<comment type="caution">
    <text evidence="1">The sequence shown here is derived from an EMBL/GenBank/DDBJ whole genome shotgun (WGS) entry which is preliminary data.</text>
</comment>
<organism evidence="1 2">
    <name type="scientific">Haloferax profundi</name>
    <dbReference type="NCBI Taxonomy" id="1544718"/>
    <lineage>
        <taxon>Archaea</taxon>
        <taxon>Methanobacteriati</taxon>
        <taxon>Methanobacteriota</taxon>
        <taxon>Stenosarchaea group</taxon>
        <taxon>Halobacteria</taxon>
        <taxon>Halobacteriales</taxon>
        <taxon>Haloferacaceae</taxon>
        <taxon>Haloferax</taxon>
    </lineage>
</organism>
<keyword evidence="2" id="KW-1185">Reference proteome</keyword>
<name>A0A0W1SLG0_9EURY</name>
<dbReference type="AlphaFoldDB" id="A0A0W1SLG0"/>
<protein>
    <submittedName>
        <fullName evidence="1">Uncharacterized protein</fullName>
    </submittedName>
</protein>
<reference evidence="1 2" key="1">
    <citation type="submission" date="2015-12" db="EMBL/GenBank/DDBJ databases">
        <title>Haloferax profundi sp. nov. isolated from the Discovery deep brine-seawater interface in the Red Sea.</title>
        <authorList>
            <person name="Zhang G."/>
            <person name="Stingl U."/>
            <person name="Rashid M."/>
        </authorList>
    </citation>
    <scope>NUCLEOTIDE SEQUENCE [LARGE SCALE GENOMIC DNA]</scope>
    <source>
        <strain evidence="1 2">SB29</strain>
    </source>
</reference>
<gene>
    <name evidence="1" type="ORF">AUR66_14900</name>
</gene>
<accession>A0A0W1SLG0</accession>
<dbReference type="Proteomes" id="UP000053157">
    <property type="component" value="Unassembled WGS sequence"/>
</dbReference>
<evidence type="ECO:0000313" key="1">
    <source>
        <dbReference type="EMBL" id="KTG27115.1"/>
    </source>
</evidence>
<proteinExistence type="predicted"/>
<sequence>MHIEGSNMAAENRMNCWLEPKKHSQKSKQHSTLKRAQNDELAFSNRCIPRLPLAYCGSSDEWGSKSH</sequence>
<evidence type="ECO:0000313" key="2">
    <source>
        <dbReference type="Proteomes" id="UP000053157"/>
    </source>
</evidence>